<keyword evidence="6" id="KW-1015">Disulfide bond</keyword>
<organism evidence="10 11">
    <name type="scientific">Urocitellus parryii</name>
    <name type="common">Arctic ground squirrel</name>
    <name type="synonym">Spermophilus parryii</name>
    <dbReference type="NCBI Taxonomy" id="9999"/>
    <lineage>
        <taxon>Eukaryota</taxon>
        <taxon>Metazoa</taxon>
        <taxon>Chordata</taxon>
        <taxon>Craniata</taxon>
        <taxon>Vertebrata</taxon>
        <taxon>Euteleostomi</taxon>
        <taxon>Mammalia</taxon>
        <taxon>Eutheria</taxon>
        <taxon>Euarchontoglires</taxon>
        <taxon>Glires</taxon>
        <taxon>Rodentia</taxon>
        <taxon>Sciuromorpha</taxon>
        <taxon>Sciuridae</taxon>
        <taxon>Xerinae</taxon>
        <taxon>Marmotini</taxon>
        <taxon>Urocitellus</taxon>
    </lineage>
</organism>
<gene>
    <name evidence="10" type="primary">FAM3D</name>
</gene>
<evidence type="ECO:0000313" key="10">
    <source>
        <dbReference type="Ensembl" id="ENSUPAP00010022316.1"/>
    </source>
</evidence>
<evidence type="ECO:0000256" key="1">
    <source>
        <dbReference type="ARBA" id="ARBA00004613"/>
    </source>
</evidence>
<comment type="similarity">
    <text evidence="2">Belongs to the FAM3 family.</text>
</comment>
<dbReference type="GO" id="GO:0046676">
    <property type="term" value="P:negative regulation of insulin secretion"/>
    <property type="evidence" value="ECO:0007669"/>
    <property type="project" value="Ensembl"/>
</dbReference>
<keyword evidence="5 7" id="KW-0430">Lectin</keyword>
<dbReference type="PROSITE" id="PS52031">
    <property type="entry name" value="GG_LECTIN"/>
    <property type="match status" value="1"/>
</dbReference>
<comment type="subcellular location">
    <subcellularLocation>
        <location evidence="1">Secreted</location>
    </subcellularLocation>
</comment>
<dbReference type="GO" id="GO:1990266">
    <property type="term" value="P:neutrophil migration"/>
    <property type="evidence" value="ECO:0007669"/>
    <property type="project" value="Ensembl"/>
</dbReference>
<dbReference type="InterPro" id="IPR039477">
    <property type="entry name" value="ILEI/PANDER_dom"/>
</dbReference>
<dbReference type="InterPro" id="IPR039220">
    <property type="entry name" value="FAM3"/>
</dbReference>
<feature type="region of interest" description="Disordered" evidence="8">
    <location>
        <begin position="16"/>
        <end position="45"/>
    </location>
</feature>
<evidence type="ECO:0000256" key="5">
    <source>
        <dbReference type="ARBA" id="ARBA00022734"/>
    </source>
</evidence>
<evidence type="ECO:0000256" key="4">
    <source>
        <dbReference type="ARBA" id="ARBA00022729"/>
    </source>
</evidence>
<evidence type="ECO:0000313" key="11">
    <source>
        <dbReference type="Proteomes" id="UP000694417"/>
    </source>
</evidence>
<evidence type="ECO:0000256" key="3">
    <source>
        <dbReference type="ARBA" id="ARBA00022525"/>
    </source>
</evidence>
<evidence type="ECO:0000256" key="2">
    <source>
        <dbReference type="ARBA" id="ARBA00010905"/>
    </source>
</evidence>
<dbReference type="GO" id="GO:0001780">
    <property type="term" value="P:neutrophil homeostasis"/>
    <property type="evidence" value="ECO:0007669"/>
    <property type="project" value="Ensembl"/>
</dbReference>
<dbReference type="GO" id="GO:0030246">
    <property type="term" value="F:carbohydrate binding"/>
    <property type="evidence" value="ECO:0007669"/>
    <property type="project" value="UniProtKB-UniRule"/>
</dbReference>
<keyword evidence="11" id="KW-1185">Reference proteome</keyword>
<dbReference type="GO" id="GO:0002618">
    <property type="term" value="P:positive regulation of macrophage antigen processing and presentation"/>
    <property type="evidence" value="ECO:0007669"/>
    <property type="project" value="Ensembl"/>
</dbReference>
<protein>
    <submittedName>
        <fullName evidence="10">FAM3 metabolism regulating signaling molecule D</fullName>
    </submittedName>
</protein>
<dbReference type="Pfam" id="PF15711">
    <property type="entry name" value="ILEI"/>
    <property type="match status" value="1"/>
</dbReference>
<keyword evidence="4" id="KW-0732">Signal</keyword>
<evidence type="ECO:0000256" key="6">
    <source>
        <dbReference type="ARBA" id="ARBA00023157"/>
    </source>
</evidence>
<evidence type="ECO:0000256" key="8">
    <source>
        <dbReference type="SAM" id="MobiDB-lite"/>
    </source>
</evidence>
<dbReference type="Ensembl" id="ENSUPAT00010025401.1">
    <property type="protein sequence ID" value="ENSUPAP00010022316.1"/>
    <property type="gene ID" value="ENSUPAG00010017673.1"/>
</dbReference>
<reference evidence="10" key="2">
    <citation type="submission" date="2025-09" db="UniProtKB">
        <authorList>
            <consortium name="Ensembl"/>
        </authorList>
    </citation>
    <scope>IDENTIFICATION</scope>
</reference>
<reference evidence="10" key="1">
    <citation type="submission" date="2025-08" db="UniProtKB">
        <authorList>
            <consortium name="Ensembl"/>
        </authorList>
    </citation>
    <scope>IDENTIFICATION</scope>
</reference>
<evidence type="ECO:0000256" key="7">
    <source>
        <dbReference type="PROSITE-ProRule" id="PRU01375"/>
    </source>
</evidence>
<dbReference type="GO" id="GO:0007165">
    <property type="term" value="P:signal transduction"/>
    <property type="evidence" value="ECO:0007669"/>
    <property type="project" value="Ensembl"/>
</dbReference>
<dbReference type="AlphaFoldDB" id="A0A8D2I293"/>
<dbReference type="GO" id="GO:0005615">
    <property type="term" value="C:extracellular space"/>
    <property type="evidence" value="ECO:0007669"/>
    <property type="project" value="Ensembl"/>
</dbReference>
<keyword evidence="3" id="KW-0964">Secreted</keyword>
<feature type="domain" description="ILEI/PANDER" evidence="9">
    <location>
        <begin position="137"/>
        <end position="198"/>
    </location>
</feature>
<dbReference type="PANTHER" id="PTHR14592">
    <property type="entry name" value="UNCHARACTERIZED FAM3"/>
    <property type="match status" value="1"/>
</dbReference>
<evidence type="ECO:0000259" key="9">
    <source>
        <dbReference type="Pfam" id="PF15711"/>
    </source>
</evidence>
<proteinExistence type="inferred from homology"/>
<dbReference type="Proteomes" id="UP000694417">
    <property type="component" value="Unplaced"/>
</dbReference>
<accession>A0A8D2I293</accession>
<dbReference type="GO" id="GO:0035904">
    <property type="term" value="P:aorta development"/>
    <property type="evidence" value="ECO:0007669"/>
    <property type="project" value="Ensembl"/>
</dbReference>
<name>A0A8D2I293_UROPR</name>
<sequence>MRLLWSQREVLQGIPSPARLPSPRFLPKAPAHQVSSVPSPETKKTKCGLSKPCPSNYFAFKICSGAANVVGPSISPERGPSRLTWSLTEDEGCGKLCPRTLPSPGFQSWVIRSPGEKGNEGPSLPRGKQHPLFFLPTDANLLVKFLKEIPRDTLVLVASYDDPGTKMNEDLRSLFSNLGSSYAKQLGFRDSWVFLGARDLKNKSPFEQFLKSNPETNKYDGWPELLELEGCVPRKVF</sequence>
<dbReference type="GeneTree" id="ENSGT00950000183004"/>